<dbReference type="Proteomes" id="UP000525652">
    <property type="component" value="Unassembled WGS sequence"/>
</dbReference>
<comment type="caution">
    <text evidence="2">The sequence shown here is derived from an EMBL/GenBank/DDBJ whole genome shotgun (WGS) entry which is preliminary data.</text>
</comment>
<dbReference type="EMBL" id="JACHVA010000143">
    <property type="protein sequence ID" value="MBC2604343.1"/>
    <property type="molecule type" value="Genomic_DNA"/>
</dbReference>
<protein>
    <submittedName>
        <fullName evidence="2">DUF58 domain-containing protein</fullName>
    </submittedName>
</protein>
<dbReference type="Gene3D" id="3.40.50.410">
    <property type="entry name" value="von Willebrand factor, type A domain"/>
    <property type="match status" value="1"/>
</dbReference>
<feature type="domain" description="DUF58" evidence="1">
    <location>
        <begin position="33"/>
        <end position="242"/>
    </location>
</feature>
<evidence type="ECO:0000313" key="2">
    <source>
        <dbReference type="EMBL" id="MBC2604343.1"/>
    </source>
</evidence>
<gene>
    <name evidence="2" type="ORF">H5P30_21395</name>
</gene>
<evidence type="ECO:0000313" key="3">
    <source>
        <dbReference type="Proteomes" id="UP000525652"/>
    </source>
</evidence>
<dbReference type="SUPFAM" id="SSF53300">
    <property type="entry name" value="vWA-like"/>
    <property type="match status" value="1"/>
</dbReference>
<sequence length="281" mass="32133">MPTLALRARYLVEGFISGKHRSPLTGHSVDFSEYRAYQTGDEFRAIDWRLYGRTNRLSIKVYEDETQLNACLVLDCSASLAYQSREPLMTKLDYARTCLAALSLLIKRQGDASGLAIISDDIDHYLPASARPSRFYETCQRLDAIEASPDSAFARNLGRLSELLKQRSLVVIASDFYEEPEHLLRVLNRLRFDGHDVIGLQVLDPAEIEFDLEEPGQFMDLEQGQMIALSPEEIRESYLQHFRAFQGELRREFVDAGFELITLRTDQSPMEALSLYLARRL</sequence>
<dbReference type="RefSeq" id="WP_185694955.1">
    <property type="nucleotide sequence ID" value="NZ_JACHVA010000143.1"/>
</dbReference>
<dbReference type="Pfam" id="PF01882">
    <property type="entry name" value="DUF58"/>
    <property type="match status" value="1"/>
</dbReference>
<dbReference type="PANTHER" id="PTHR33608">
    <property type="entry name" value="BLL2464 PROTEIN"/>
    <property type="match status" value="1"/>
</dbReference>
<proteinExistence type="predicted"/>
<dbReference type="PANTHER" id="PTHR33608:SF7">
    <property type="entry name" value="DUF58 DOMAIN-CONTAINING PROTEIN"/>
    <property type="match status" value="1"/>
</dbReference>
<reference evidence="2 3" key="1">
    <citation type="submission" date="2020-07" db="EMBL/GenBank/DDBJ databases">
        <authorList>
            <person name="Feng X."/>
        </authorList>
    </citation>
    <scope>NUCLEOTIDE SEQUENCE [LARGE SCALE GENOMIC DNA]</scope>
    <source>
        <strain evidence="2 3">JCM14086</strain>
    </source>
</reference>
<keyword evidence="3" id="KW-1185">Reference proteome</keyword>
<dbReference type="InterPro" id="IPR002881">
    <property type="entry name" value="DUF58"/>
</dbReference>
<accession>A0A7X1B2C9</accession>
<name>A0A7X1B2C9_9BACT</name>
<dbReference type="InterPro" id="IPR036465">
    <property type="entry name" value="vWFA_dom_sf"/>
</dbReference>
<dbReference type="AlphaFoldDB" id="A0A7X1B2C9"/>
<organism evidence="2 3">
    <name type="scientific">Puniceicoccus vermicola</name>
    <dbReference type="NCBI Taxonomy" id="388746"/>
    <lineage>
        <taxon>Bacteria</taxon>
        <taxon>Pseudomonadati</taxon>
        <taxon>Verrucomicrobiota</taxon>
        <taxon>Opitutia</taxon>
        <taxon>Puniceicoccales</taxon>
        <taxon>Puniceicoccaceae</taxon>
        <taxon>Puniceicoccus</taxon>
    </lineage>
</organism>
<evidence type="ECO:0000259" key="1">
    <source>
        <dbReference type="Pfam" id="PF01882"/>
    </source>
</evidence>